<dbReference type="EMBL" id="CP018335">
    <property type="protein sequence ID" value="APM40289.1"/>
    <property type="molecule type" value="Genomic_DNA"/>
</dbReference>
<keyword evidence="1" id="KW-0472">Membrane</keyword>
<evidence type="ECO:0000313" key="4">
    <source>
        <dbReference type="Proteomes" id="UP000184604"/>
    </source>
</evidence>
<dbReference type="InterPro" id="IPR006976">
    <property type="entry name" value="VanZ-like"/>
</dbReference>
<feature type="transmembrane region" description="Helical" evidence="1">
    <location>
        <begin position="132"/>
        <end position="149"/>
    </location>
</feature>
<gene>
    <name evidence="3" type="ORF">BS101_16880</name>
</gene>
<evidence type="ECO:0000313" key="3">
    <source>
        <dbReference type="EMBL" id="APM40289.1"/>
    </source>
</evidence>
<keyword evidence="1" id="KW-0812">Transmembrane</keyword>
<reference evidence="3 4" key="1">
    <citation type="submission" date="2016-12" db="EMBL/GenBank/DDBJ databases">
        <title>Complete genome sequence of Clostridium kluyveri JZZ isolated from the pit mud of a Chinese flavor liquor-making factory.</title>
        <authorList>
            <person name="Wang Y."/>
        </authorList>
    </citation>
    <scope>NUCLEOTIDE SEQUENCE [LARGE SCALE GENOMIC DNA]</scope>
    <source>
        <strain evidence="3 4">JZZ</strain>
    </source>
</reference>
<sequence>MWNTMGLNKMRKILSCIFIVVWMGLIFKLSSQPAVQSGKLSGKVTNINIKAIEKVNPNTKFNIAEFNHVVRKNAHFFIYLVLGVLTINALRINGVRGYRCVIFALFICILYASSDEVHQIFVPGRSAQVKDVFIDGAGAGVGILVYLIIGKFRASSSQRGQTLM</sequence>
<dbReference type="PIRSF" id="PIRSF019083">
    <property type="entry name" value="UCP019083_VanZ"/>
    <property type="match status" value="1"/>
</dbReference>
<feature type="transmembrane region" description="Helical" evidence="1">
    <location>
        <begin position="97"/>
        <end position="112"/>
    </location>
</feature>
<protein>
    <submittedName>
        <fullName evidence="3">VanZ family protein</fullName>
    </submittedName>
</protein>
<dbReference type="Pfam" id="PF04892">
    <property type="entry name" value="VanZ"/>
    <property type="match status" value="1"/>
</dbReference>
<dbReference type="Proteomes" id="UP000184604">
    <property type="component" value="Chromosome"/>
</dbReference>
<evidence type="ECO:0000259" key="2">
    <source>
        <dbReference type="Pfam" id="PF04892"/>
    </source>
</evidence>
<name>A0A1L5FBB0_CLOKL</name>
<accession>A0A1L5FBB0</accession>
<keyword evidence="1" id="KW-1133">Transmembrane helix</keyword>
<feature type="transmembrane region" description="Helical" evidence="1">
    <location>
        <begin position="74"/>
        <end position="90"/>
    </location>
</feature>
<organism evidence="3 4">
    <name type="scientific">Clostridium kluyveri</name>
    <dbReference type="NCBI Taxonomy" id="1534"/>
    <lineage>
        <taxon>Bacteria</taxon>
        <taxon>Bacillati</taxon>
        <taxon>Bacillota</taxon>
        <taxon>Clostridia</taxon>
        <taxon>Eubacteriales</taxon>
        <taxon>Clostridiaceae</taxon>
        <taxon>Clostridium</taxon>
    </lineage>
</organism>
<feature type="domain" description="VanZ-like" evidence="2">
    <location>
        <begin position="17"/>
        <end position="149"/>
    </location>
</feature>
<evidence type="ECO:0000256" key="1">
    <source>
        <dbReference type="SAM" id="Phobius"/>
    </source>
</evidence>
<dbReference type="NCBIfam" id="NF037970">
    <property type="entry name" value="vanZ_1"/>
    <property type="match status" value="1"/>
</dbReference>
<dbReference type="AlphaFoldDB" id="A0A1L5FBB0"/>
<proteinExistence type="predicted"/>
<dbReference type="InterPro" id="IPR016747">
    <property type="entry name" value="Phosphotransbutyrylase"/>
</dbReference>